<name>A0ABR1YRA7_9PEZI</name>
<sequence>MPGKIIRYTANQLLHLQDSPLVEKPLWLPSMEQLMKKETKIQLSSLEDLVTTLQEQRQFANSIKSLQQKIEDQKDIVMPCIHESRNMARRLVGNYTKALEDIDRIVKHLSESTRIRDKRCGGLLTARGVQPFNAIVSLSMCGEKERIDKITAGTLEDSIYGSLGEWHIEMGKTNDSYQSHLDLFREFDERANEYQSSFREFSEAMNRLMVAIANGDSCTTDYNLPHLRQTFETVTLRNNLLKDTLESLDEKVDDFVERIQRLLLEETRPAVQLATTCDEARRMYRAYQETEIEEKIDGDLWLTKEEDGGQNEDEDSDAADEKSTTLDTESESEEEAYMVV</sequence>
<keyword evidence="4" id="KW-1185">Reference proteome</keyword>
<dbReference type="EMBL" id="JBBWRZ010000005">
    <property type="protein sequence ID" value="KAK8235973.1"/>
    <property type="molecule type" value="Genomic_DNA"/>
</dbReference>
<comment type="caution">
    <text evidence="3">The sequence shown here is derived from an EMBL/GenBank/DDBJ whole genome shotgun (WGS) entry which is preliminary data.</text>
</comment>
<proteinExistence type="predicted"/>
<gene>
    <name evidence="3" type="ORF">HDK90DRAFT_511082</name>
</gene>
<protein>
    <submittedName>
        <fullName evidence="3">Uncharacterized protein</fullName>
    </submittedName>
</protein>
<feature type="compositionally biased region" description="Acidic residues" evidence="2">
    <location>
        <begin position="308"/>
        <end position="318"/>
    </location>
</feature>
<dbReference type="Proteomes" id="UP001492380">
    <property type="component" value="Unassembled WGS sequence"/>
</dbReference>
<feature type="coiled-coil region" evidence="1">
    <location>
        <begin position="238"/>
        <end position="265"/>
    </location>
</feature>
<reference evidence="3 4" key="1">
    <citation type="submission" date="2024-04" db="EMBL/GenBank/DDBJ databases">
        <title>Phyllosticta paracitricarpa is synonymous to the EU quarantine fungus P. citricarpa based on phylogenomic analyses.</title>
        <authorList>
            <consortium name="Lawrence Berkeley National Laboratory"/>
            <person name="Van Ingen-Buijs V.A."/>
            <person name="Van Westerhoven A.C."/>
            <person name="Haridas S."/>
            <person name="Skiadas P."/>
            <person name="Martin F."/>
            <person name="Groenewald J.Z."/>
            <person name="Crous P.W."/>
            <person name="Seidl M.F."/>
        </authorList>
    </citation>
    <scope>NUCLEOTIDE SEQUENCE [LARGE SCALE GENOMIC DNA]</scope>
    <source>
        <strain evidence="3 4">CBS 123374</strain>
    </source>
</reference>
<feature type="compositionally biased region" description="Acidic residues" evidence="2">
    <location>
        <begin position="328"/>
        <end position="340"/>
    </location>
</feature>
<evidence type="ECO:0000256" key="1">
    <source>
        <dbReference type="SAM" id="Coils"/>
    </source>
</evidence>
<feature type="compositionally biased region" description="Basic and acidic residues" evidence="2">
    <location>
        <begin position="297"/>
        <end position="307"/>
    </location>
</feature>
<evidence type="ECO:0000256" key="2">
    <source>
        <dbReference type="SAM" id="MobiDB-lite"/>
    </source>
</evidence>
<evidence type="ECO:0000313" key="4">
    <source>
        <dbReference type="Proteomes" id="UP001492380"/>
    </source>
</evidence>
<keyword evidence="1" id="KW-0175">Coiled coil</keyword>
<evidence type="ECO:0000313" key="3">
    <source>
        <dbReference type="EMBL" id="KAK8235973.1"/>
    </source>
</evidence>
<organism evidence="3 4">
    <name type="scientific">Phyllosticta capitalensis</name>
    <dbReference type="NCBI Taxonomy" id="121624"/>
    <lineage>
        <taxon>Eukaryota</taxon>
        <taxon>Fungi</taxon>
        <taxon>Dikarya</taxon>
        <taxon>Ascomycota</taxon>
        <taxon>Pezizomycotina</taxon>
        <taxon>Dothideomycetes</taxon>
        <taxon>Dothideomycetes incertae sedis</taxon>
        <taxon>Botryosphaeriales</taxon>
        <taxon>Phyllostictaceae</taxon>
        <taxon>Phyllosticta</taxon>
    </lineage>
</organism>
<accession>A0ABR1YRA7</accession>
<feature type="region of interest" description="Disordered" evidence="2">
    <location>
        <begin position="297"/>
        <end position="340"/>
    </location>
</feature>